<dbReference type="SUPFAM" id="SSF47336">
    <property type="entry name" value="ACP-like"/>
    <property type="match status" value="1"/>
</dbReference>
<organism evidence="2 3">
    <name type="scientific">Streptomyces beihaiensis</name>
    <dbReference type="NCBI Taxonomy" id="2984495"/>
    <lineage>
        <taxon>Bacteria</taxon>
        <taxon>Bacillati</taxon>
        <taxon>Actinomycetota</taxon>
        <taxon>Actinomycetes</taxon>
        <taxon>Kitasatosporales</taxon>
        <taxon>Streptomycetaceae</taxon>
        <taxon>Streptomyces</taxon>
    </lineage>
</organism>
<dbReference type="Pfam" id="PF00550">
    <property type="entry name" value="PP-binding"/>
    <property type="match status" value="1"/>
</dbReference>
<comment type="caution">
    <text evidence="2">The sequence shown here is derived from an EMBL/GenBank/DDBJ whole genome shotgun (WGS) entry which is preliminary data.</text>
</comment>
<name>A0ABT3TY07_9ACTN</name>
<evidence type="ECO:0000259" key="1">
    <source>
        <dbReference type="PROSITE" id="PS50075"/>
    </source>
</evidence>
<feature type="domain" description="Carrier" evidence="1">
    <location>
        <begin position="4"/>
        <end position="82"/>
    </location>
</feature>
<evidence type="ECO:0000313" key="3">
    <source>
        <dbReference type="Proteomes" id="UP001163064"/>
    </source>
</evidence>
<dbReference type="Gene3D" id="1.10.1200.10">
    <property type="entry name" value="ACP-like"/>
    <property type="match status" value="1"/>
</dbReference>
<dbReference type="InterPro" id="IPR036736">
    <property type="entry name" value="ACP-like_sf"/>
</dbReference>
<keyword evidence="3" id="KW-1185">Reference proteome</keyword>
<evidence type="ECO:0000313" key="2">
    <source>
        <dbReference type="EMBL" id="MCX3061381.1"/>
    </source>
</evidence>
<accession>A0ABT3TY07</accession>
<dbReference type="PROSITE" id="PS50075">
    <property type="entry name" value="CARRIER"/>
    <property type="match status" value="1"/>
</dbReference>
<dbReference type="EMBL" id="JAPHNL010000190">
    <property type="protein sequence ID" value="MCX3061381.1"/>
    <property type="molecule type" value="Genomic_DNA"/>
</dbReference>
<reference evidence="2" key="1">
    <citation type="submission" date="2022-10" db="EMBL/GenBank/DDBJ databases">
        <title>Streptomyces beihaiensis sp. nov., a chitin degrading actinobacterium, isolated from shrimp pond soil.</title>
        <authorList>
            <person name="Xie J."/>
            <person name="Shen N."/>
        </authorList>
    </citation>
    <scope>NUCLEOTIDE SEQUENCE</scope>
    <source>
        <strain evidence="2">GXMU-J5</strain>
    </source>
</reference>
<dbReference type="InterPro" id="IPR009081">
    <property type="entry name" value="PP-bd_ACP"/>
</dbReference>
<dbReference type="RefSeq" id="WP_266600692.1">
    <property type="nucleotide sequence ID" value="NZ_JAPHNL010000190.1"/>
</dbReference>
<gene>
    <name evidence="2" type="ORF">OFY01_16770</name>
</gene>
<proteinExistence type="predicted"/>
<dbReference type="Proteomes" id="UP001163064">
    <property type="component" value="Unassembled WGS sequence"/>
</dbReference>
<sequence>MSLLSTDPRLADVLGLFTDDLGVEVTERDVDTDLDELHGWDSVNLLRLIMLVEQATGRRLALPAFLEARTIRRIHALLGPDGGAEGQR</sequence>
<protein>
    <submittedName>
        <fullName evidence="2">Acyl carrier protein</fullName>
    </submittedName>
</protein>